<feature type="compositionally biased region" description="Low complexity" evidence="1">
    <location>
        <begin position="257"/>
        <end position="291"/>
    </location>
</feature>
<protein>
    <submittedName>
        <fullName evidence="2">Uncharacterized protein</fullName>
    </submittedName>
</protein>
<accession>A0A1X0IUU8</accession>
<dbReference type="RefSeq" id="WP_083120239.1">
    <property type="nucleotide sequence ID" value="NZ_JACKUO010000026.1"/>
</dbReference>
<proteinExistence type="predicted"/>
<dbReference type="AlphaFoldDB" id="A0A1X0IUU8"/>
<name>A0A1X0IUU8_MYCRH</name>
<feature type="region of interest" description="Disordered" evidence="1">
    <location>
        <begin position="246"/>
        <end position="320"/>
    </location>
</feature>
<sequence>MFRTTVIAPLAVCAVVAGASPLDLYGSPISSAPSRTAAFQLASLDSAAWSNTLPPTSAAAVPSVSLPFGLPQVLAIMTALAAFNPDAAATMQFINTELLDQLAQGTPLGEAMVNVSLLLSPPVGGDLSSPLSGILTQIGPMIALAPTVIGGAITVLAAIPEAALPVVGAVVDAFIKTAAAAGSDGLGAAIQAGITEVMTAAAQGIAMMVDVVKNVLHSISATLTGGSASAAVVPAAARALRAPSGLPAAGDATKVDTSTTRVSASATSARGVAGPRAKHSSAAAASATATANSRPTGSTRASGTRDARPAGTKGTAKSAR</sequence>
<dbReference type="OrthoDB" id="4731862at2"/>
<feature type="compositionally biased region" description="Polar residues" evidence="1">
    <location>
        <begin position="292"/>
        <end position="302"/>
    </location>
</feature>
<dbReference type="EMBL" id="MVIH01000006">
    <property type="protein sequence ID" value="ORB52410.1"/>
    <property type="molecule type" value="Genomic_DNA"/>
</dbReference>
<evidence type="ECO:0000313" key="2">
    <source>
        <dbReference type="EMBL" id="ORB52410.1"/>
    </source>
</evidence>
<evidence type="ECO:0000313" key="3">
    <source>
        <dbReference type="Proteomes" id="UP000192534"/>
    </source>
</evidence>
<organism evidence="2 3">
    <name type="scientific">Mycolicibacterium rhodesiae</name>
    <name type="common">Mycobacterium rhodesiae</name>
    <dbReference type="NCBI Taxonomy" id="36814"/>
    <lineage>
        <taxon>Bacteria</taxon>
        <taxon>Bacillati</taxon>
        <taxon>Actinomycetota</taxon>
        <taxon>Actinomycetes</taxon>
        <taxon>Mycobacteriales</taxon>
        <taxon>Mycobacteriaceae</taxon>
        <taxon>Mycolicibacterium</taxon>
    </lineage>
</organism>
<comment type="caution">
    <text evidence="2">The sequence shown here is derived from an EMBL/GenBank/DDBJ whole genome shotgun (WGS) entry which is preliminary data.</text>
</comment>
<dbReference type="Proteomes" id="UP000192534">
    <property type="component" value="Unassembled WGS sequence"/>
</dbReference>
<evidence type="ECO:0000256" key="1">
    <source>
        <dbReference type="SAM" id="MobiDB-lite"/>
    </source>
</evidence>
<reference evidence="2 3" key="1">
    <citation type="submission" date="2016-12" db="EMBL/GenBank/DDBJ databases">
        <title>The new phylogeny of genus Mycobacterium.</title>
        <authorList>
            <person name="Tortoli E."/>
            <person name="Trovato A."/>
            <person name="Cirillo D.M."/>
        </authorList>
    </citation>
    <scope>NUCLEOTIDE SEQUENCE [LARGE SCALE GENOMIC DNA]</scope>
    <source>
        <strain evidence="2 3">DSM 44223</strain>
    </source>
</reference>
<keyword evidence="3" id="KW-1185">Reference proteome</keyword>
<gene>
    <name evidence="2" type="ORF">BST42_15845</name>
</gene>